<dbReference type="InterPro" id="IPR041118">
    <property type="entry name" value="Rx_N"/>
</dbReference>
<dbReference type="InterPro" id="IPR036388">
    <property type="entry name" value="WH-like_DNA-bd_sf"/>
</dbReference>
<dbReference type="InterPro" id="IPR038005">
    <property type="entry name" value="RX-like_CC"/>
</dbReference>
<dbReference type="InterPro" id="IPR027417">
    <property type="entry name" value="P-loop_NTPase"/>
</dbReference>
<evidence type="ECO:0000256" key="1">
    <source>
        <dbReference type="ARBA" id="ARBA00022737"/>
    </source>
</evidence>
<keyword evidence="10" id="KW-1185">Reference proteome</keyword>
<feature type="domain" description="NB-ARC" evidence="5">
    <location>
        <begin position="172"/>
        <end position="364"/>
    </location>
</feature>
<dbReference type="PANTHER" id="PTHR36766:SF61">
    <property type="entry name" value="NB-ARC DOMAIN DISEASE RESISTANCE PROTEIN"/>
    <property type="match status" value="1"/>
</dbReference>
<dbReference type="Gene3D" id="1.10.10.10">
    <property type="entry name" value="Winged helix-like DNA-binding domain superfamily/Winged helix DNA-binding domain"/>
    <property type="match status" value="1"/>
</dbReference>
<dbReference type="Proteomes" id="UP000594261">
    <property type="component" value="Chromosome 7"/>
</dbReference>
<feature type="domain" description="Disease resistance R13L4/SHOC-2-like LRR" evidence="8">
    <location>
        <begin position="580"/>
        <end position="789"/>
    </location>
</feature>
<name>A0A7N2M1E0_QUELO</name>
<dbReference type="AlphaFoldDB" id="A0A7N2M1E0"/>
<evidence type="ECO:0000259" key="6">
    <source>
        <dbReference type="Pfam" id="PF18052"/>
    </source>
</evidence>
<accession>A0A7N2M1E0</accession>
<sequence>MAEIAYGVAGKVLEQLGSRTFQEISSAWGVRSDLKKLEYTVSAIKAVLCDAEERQASDQRLRTWLGELKDVLNDAENVLDEFQYRVLQKEAMKRYGSTKKKVCYFFSCSNPLVFHIEMAHKIKNVRERVDAISGHKDKFNLAQGPEPRNIKIHKRDMTHSFVDPSNVIGRDDDRKKIIRLLMNPDDRRNVNVIPIVGLGGLGKTALAKLVYNDKLVVSHFQLRMWVCASEDFNVTRLIKEILKSAIDKIDENFGVHGLQNNLRELLRDKKFIDNLGVDELQFRLRELLKDNKFLLVLDDVWNEDRNKWMELQDLLLGGYNGSKIIVTTRNNSVATIMGTVPTYHLHGLSKENCMSLFVKLAFKEGEEEQYPNLLEIGNDIVKKCKGVPLAVRTLASLLYSKVDEREWKSVRDNEIWHLKQNEGDILPALRLSYNQLPFHLKQCFAYCSLFPKNYKFTNSQLVQFWMAHGILQSPDNEKRELEDIGELYIKELMSRSLFQDVYEDALFSYTFKMHDLVHDLAISIAKGECSVVTKTSTLAAKVCHLSILESGQEVTTQLERLSKVQTIIFKKKQPMSILKACISRFKYLRVLDLRKSSFEVLPNSIGSLKHLRYLDLTENRRIKQLPDSICKLHSLQTLLLDSCSNLERLPKGIRDIISLRFLVVRTKHTCLSEKAVGCLDSLRFLMIGECENLKCLFEGMEGRLTYLRTLVVGDCPSLTSLSLSIKHLTALETLMIGDCKELSLMETEGEDNQDLKLSLQNLIIWDLPMLEGLPHWLQGSANTLQVLRIEECENLKALPEWLPRLKSLHKLWIINCPKLSSLPGGMEALTALRELGIRGCPDLSRKCREEDSHKIAHVPQIYLDGIKFTIEKKMASTSTSKKKKKGR</sequence>
<dbReference type="EMBL" id="LRBV02000007">
    <property type="status" value="NOT_ANNOTATED_CDS"/>
    <property type="molecule type" value="Genomic_DNA"/>
</dbReference>
<dbReference type="InterPro" id="IPR042197">
    <property type="entry name" value="Apaf_helical"/>
</dbReference>
<dbReference type="Gene3D" id="1.20.5.4130">
    <property type="match status" value="1"/>
</dbReference>
<dbReference type="Gene3D" id="3.40.50.300">
    <property type="entry name" value="P-loop containing nucleotide triphosphate hydrolases"/>
    <property type="match status" value="1"/>
</dbReference>
<evidence type="ECO:0000259" key="5">
    <source>
        <dbReference type="Pfam" id="PF00931"/>
    </source>
</evidence>
<dbReference type="PRINTS" id="PR00364">
    <property type="entry name" value="DISEASERSIST"/>
</dbReference>
<dbReference type="Pfam" id="PF18052">
    <property type="entry name" value="Rx_N"/>
    <property type="match status" value="1"/>
</dbReference>
<feature type="domain" description="Disease resistance N-terminal" evidence="6">
    <location>
        <begin position="10"/>
        <end position="97"/>
    </location>
</feature>
<dbReference type="InterPro" id="IPR058922">
    <property type="entry name" value="WHD_DRP"/>
</dbReference>
<evidence type="ECO:0000313" key="9">
    <source>
        <dbReference type="EnsemblPlants" id="QL07p001125:mrna:CDS:2"/>
    </source>
</evidence>
<dbReference type="Pfam" id="PF23559">
    <property type="entry name" value="WHD_DRP"/>
    <property type="match status" value="1"/>
</dbReference>
<dbReference type="OMA" id="IASEQIC"/>
<dbReference type="InParanoid" id="A0A7N2M1E0"/>
<feature type="domain" description="Disease resistance protein winged helix" evidence="7">
    <location>
        <begin position="449"/>
        <end position="521"/>
    </location>
</feature>
<evidence type="ECO:0000256" key="3">
    <source>
        <dbReference type="ARBA" id="ARBA00022821"/>
    </source>
</evidence>
<dbReference type="EnsemblPlants" id="QL07p001125:mrna">
    <property type="protein sequence ID" value="QL07p001125:mrna:CDS:2"/>
    <property type="gene ID" value="QL07p001125"/>
</dbReference>
<keyword evidence="1" id="KW-0677">Repeat</keyword>
<dbReference type="GeneID" id="115953188"/>
<dbReference type="GO" id="GO:0006952">
    <property type="term" value="P:defense response"/>
    <property type="evidence" value="ECO:0007669"/>
    <property type="project" value="UniProtKB-KW"/>
</dbReference>
<dbReference type="FunFam" id="1.10.10.10:FF:000322">
    <property type="entry name" value="Probable disease resistance protein At1g63360"/>
    <property type="match status" value="1"/>
</dbReference>
<evidence type="ECO:0000256" key="4">
    <source>
        <dbReference type="ARBA" id="ARBA00022840"/>
    </source>
</evidence>
<dbReference type="Gene3D" id="1.10.8.430">
    <property type="entry name" value="Helical domain of apoptotic protease-activating factors"/>
    <property type="match status" value="1"/>
</dbReference>
<evidence type="ECO:0000313" key="10">
    <source>
        <dbReference type="Proteomes" id="UP000594261"/>
    </source>
</evidence>
<dbReference type="CDD" id="cd14798">
    <property type="entry name" value="RX-CC_like"/>
    <property type="match status" value="1"/>
</dbReference>
<organism evidence="9 10">
    <name type="scientific">Quercus lobata</name>
    <name type="common">Valley oak</name>
    <dbReference type="NCBI Taxonomy" id="97700"/>
    <lineage>
        <taxon>Eukaryota</taxon>
        <taxon>Viridiplantae</taxon>
        <taxon>Streptophyta</taxon>
        <taxon>Embryophyta</taxon>
        <taxon>Tracheophyta</taxon>
        <taxon>Spermatophyta</taxon>
        <taxon>Magnoliopsida</taxon>
        <taxon>eudicotyledons</taxon>
        <taxon>Gunneridae</taxon>
        <taxon>Pentapetalae</taxon>
        <taxon>rosids</taxon>
        <taxon>fabids</taxon>
        <taxon>Fagales</taxon>
        <taxon>Fagaceae</taxon>
        <taxon>Quercus</taxon>
    </lineage>
</organism>
<dbReference type="OrthoDB" id="2018467at2759"/>
<dbReference type="SUPFAM" id="SSF52058">
    <property type="entry name" value="L domain-like"/>
    <property type="match status" value="1"/>
</dbReference>
<reference evidence="9 10" key="1">
    <citation type="journal article" date="2016" name="G3 (Bethesda)">
        <title>First Draft Assembly and Annotation of the Genome of a California Endemic Oak Quercus lobata Nee (Fagaceae).</title>
        <authorList>
            <person name="Sork V.L."/>
            <person name="Fitz-Gibbon S.T."/>
            <person name="Puiu D."/>
            <person name="Crepeau M."/>
            <person name="Gugger P.F."/>
            <person name="Sherman R."/>
            <person name="Stevens K."/>
            <person name="Langley C.H."/>
            <person name="Pellegrini M."/>
            <person name="Salzberg S.L."/>
        </authorList>
    </citation>
    <scope>NUCLEOTIDE SEQUENCE [LARGE SCALE GENOMIC DNA]</scope>
    <source>
        <strain evidence="9 10">cv. SW786</strain>
    </source>
</reference>
<dbReference type="InterPro" id="IPR002182">
    <property type="entry name" value="NB-ARC"/>
</dbReference>
<dbReference type="Gramene" id="QL07p001125:mrna">
    <property type="protein sequence ID" value="QL07p001125:mrna:CDS:2"/>
    <property type="gene ID" value="QL07p001125"/>
</dbReference>
<keyword evidence="3" id="KW-0611">Plant defense</keyword>
<keyword evidence="2" id="KW-0547">Nucleotide-binding</keyword>
<reference evidence="9" key="2">
    <citation type="submission" date="2021-01" db="UniProtKB">
        <authorList>
            <consortium name="EnsemblPlants"/>
        </authorList>
    </citation>
    <scope>IDENTIFICATION</scope>
</reference>
<proteinExistence type="predicted"/>
<dbReference type="Pfam" id="PF23598">
    <property type="entry name" value="LRR_14"/>
    <property type="match status" value="1"/>
</dbReference>
<dbReference type="InterPro" id="IPR032675">
    <property type="entry name" value="LRR_dom_sf"/>
</dbReference>
<dbReference type="GO" id="GO:0043531">
    <property type="term" value="F:ADP binding"/>
    <property type="evidence" value="ECO:0007669"/>
    <property type="project" value="InterPro"/>
</dbReference>
<keyword evidence="4" id="KW-0067">ATP-binding</keyword>
<dbReference type="SUPFAM" id="SSF52540">
    <property type="entry name" value="P-loop containing nucleoside triphosphate hydrolases"/>
    <property type="match status" value="1"/>
</dbReference>
<dbReference type="Pfam" id="PF00931">
    <property type="entry name" value="NB-ARC"/>
    <property type="match status" value="1"/>
</dbReference>
<dbReference type="PANTHER" id="PTHR36766">
    <property type="entry name" value="PLANT BROAD-SPECTRUM MILDEW RESISTANCE PROTEIN RPW8"/>
    <property type="match status" value="1"/>
</dbReference>
<dbReference type="GO" id="GO:0051707">
    <property type="term" value="P:response to other organism"/>
    <property type="evidence" value="ECO:0007669"/>
    <property type="project" value="UniProtKB-ARBA"/>
</dbReference>
<gene>
    <name evidence="9" type="primary">LOC115953188</name>
</gene>
<protein>
    <submittedName>
        <fullName evidence="9">Uncharacterized protein</fullName>
    </submittedName>
</protein>
<dbReference type="GO" id="GO:0005524">
    <property type="term" value="F:ATP binding"/>
    <property type="evidence" value="ECO:0007669"/>
    <property type="project" value="UniProtKB-KW"/>
</dbReference>
<dbReference type="KEGG" id="qlo:115953188"/>
<dbReference type="RefSeq" id="XP_030926580.1">
    <property type="nucleotide sequence ID" value="XM_031070720.1"/>
</dbReference>
<dbReference type="Gene3D" id="3.80.10.10">
    <property type="entry name" value="Ribonuclease Inhibitor"/>
    <property type="match status" value="1"/>
</dbReference>
<evidence type="ECO:0000256" key="2">
    <source>
        <dbReference type="ARBA" id="ARBA00022741"/>
    </source>
</evidence>
<evidence type="ECO:0000259" key="7">
    <source>
        <dbReference type="Pfam" id="PF23559"/>
    </source>
</evidence>
<dbReference type="InterPro" id="IPR055414">
    <property type="entry name" value="LRR_R13L4/SHOC2-like"/>
</dbReference>
<evidence type="ECO:0000259" key="8">
    <source>
        <dbReference type="Pfam" id="PF23598"/>
    </source>
</evidence>